<dbReference type="InterPro" id="IPR011990">
    <property type="entry name" value="TPR-like_helical_dom_sf"/>
</dbReference>
<dbReference type="RefSeq" id="XP_018278117.1">
    <property type="nucleotide sequence ID" value="XM_018426744.1"/>
</dbReference>
<organism evidence="7 8">
    <name type="scientific">Cutaneotrichosporon oleaginosum</name>
    <dbReference type="NCBI Taxonomy" id="879819"/>
    <lineage>
        <taxon>Eukaryota</taxon>
        <taxon>Fungi</taxon>
        <taxon>Dikarya</taxon>
        <taxon>Basidiomycota</taxon>
        <taxon>Agaricomycotina</taxon>
        <taxon>Tremellomycetes</taxon>
        <taxon>Trichosporonales</taxon>
        <taxon>Trichosporonaceae</taxon>
        <taxon>Cutaneotrichosporon</taxon>
    </lineage>
</organism>
<evidence type="ECO:0000256" key="4">
    <source>
        <dbReference type="ARBA" id="ARBA00040133"/>
    </source>
</evidence>
<evidence type="ECO:0000313" key="8">
    <source>
        <dbReference type="Proteomes" id="UP000053611"/>
    </source>
</evidence>
<keyword evidence="8" id="KW-1185">Reference proteome</keyword>
<dbReference type="InterPro" id="IPR025986">
    <property type="entry name" value="RPAP3-like_C"/>
</dbReference>
<evidence type="ECO:0000259" key="6">
    <source>
        <dbReference type="Pfam" id="PF13877"/>
    </source>
</evidence>
<evidence type="ECO:0000256" key="2">
    <source>
        <dbReference type="ARBA" id="ARBA00022803"/>
    </source>
</evidence>
<feature type="compositionally biased region" description="Basic and acidic residues" evidence="5">
    <location>
        <begin position="138"/>
        <end position="189"/>
    </location>
</feature>
<dbReference type="SMART" id="SM00028">
    <property type="entry name" value="TPR"/>
    <property type="match status" value="3"/>
</dbReference>
<feature type="compositionally biased region" description="Polar residues" evidence="5">
    <location>
        <begin position="227"/>
        <end position="239"/>
    </location>
</feature>
<dbReference type="OrthoDB" id="629492at2759"/>
<comment type="similarity">
    <text evidence="3">Belongs to the RPAP3 family.</text>
</comment>
<evidence type="ECO:0000256" key="5">
    <source>
        <dbReference type="SAM" id="MobiDB-lite"/>
    </source>
</evidence>
<gene>
    <name evidence="7" type="ORF">CC85DRAFT_328888</name>
</gene>
<keyword evidence="1" id="KW-0677">Repeat</keyword>
<dbReference type="SUPFAM" id="SSF48452">
    <property type="entry name" value="TPR-like"/>
    <property type="match status" value="1"/>
</dbReference>
<sequence length="410" mass="42150">MSDPAASKLAREEGNAHFRRGRWADAAAAYGRAIAADENDALPRANRAMAWLKLERYAAAAADATAALSIDPAHLKARYRRALARRGLGDLDGAVADLSAVLARGDNPAAREELGEIHAEIVRAGRAQAAGRVKAEAEAEAGAEAREVEADKVRVEDAAREDAARAEHKPEAEHEPEAEHKPAEDKAEARASPAPRAASAASFAALRGKRDARPAYALQAGLTAVSTKMTPRGQSAQSQSAPAGPTSVSPSSASAPPPAATPPPASAPPPAATPPPSASPPSAPSTSPLPPNPTSTAPGAGLALLRALRPLSPSQRYAYLRAYPAGVVPRILAPTLDPEALGMVLGALCAGSSGVGAGADGGGGEAKWIYEIMAGLRRTPRWQINAAMLSRAERAEGERAWAAVGEGAYW</sequence>
<dbReference type="EMBL" id="KQ087215">
    <property type="protein sequence ID" value="KLT41626.1"/>
    <property type="molecule type" value="Genomic_DNA"/>
</dbReference>
<feature type="region of interest" description="Disordered" evidence="5">
    <location>
        <begin position="138"/>
        <end position="205"/>
    </location>
</feature>
<proteinExistence type="inferred from homology"/>
<feature type="compositionally biased region" description="Pro residues" evidence="5">
    <location>
        <begin position="255"/>
        <end position="293"/>
    </location>
</feature>
<evidence type="ECO:0000256" key="1">
    <source>
        <dbReference type="ARBA" id="ARBA00022737"/>
    </source>
</evidence>
<evidence type="ECO:0000256" key="3">
    <source>
        <dbReference type="ARBA" id="ARBA00038275"/>
    </source>
</evidence>
<feature type="region of interest" description="Disordered" evidence="5">
    <location>
        <begin position="227"/>
        <end position="298"/>
    </location>
</feature>
<feature type="compositionally biased region" description="Low complexity" evidence="5">
    <location>
        <begin position="240"/>
        <end position="254"/>
    </location>
</feature>
<evidence type="ECO:0000313" key="7">
    <source>
        <dbReference type="EMBL" id="KLT41626.1"/>
    </source>
</evidence>
<dbReference type="InterPro" id="IPR019734">
    <property type="entry name" value="TPR_rpt"/>
</dbReference>
<reference evidence="7 8" key="1">
    <citation type="submission" date="2015-03" db="EMBL/GenBank/DDBJ databases">
        <title>Genomics and transcriptomics of the oil-accumulating basidiomycete yeast T. oleaginosus allow insights into substrate utilization and the diverse evolutionary trajectories of mating systems in fungi.</title>
        <authorList>
            <consortium name="DOE Joint Genome Institute"/>
            <person name="Kourist R."/>
            <person name="Kracht O."/>
            <person name="Bracharz F."/>
            <person name="Lipzen A."/>
            <person name="Nolan M."/>
            <person name="Ohm R."/>
            <person name="Grigoriev I."/>
            <person name="Sun S."/>
            <person name="Heitman J."/>
            <person name="Bruck T."/>
            <person name="Nowrousian M."/>
        </authorList>
    </citation>
    <scope>NUCLEOTIDE SEQUENCE [LARGE SCALE GENOMIC DNA]</scope>
    <source>
        <strain evidence="7 8">IBC0246</strain>
    </source>
</reference>
<dbReference type="AlphaFoldDB" id="A0A0J0XKJ5"/>
<dbReference type="Pfam" id="PF13877">
    <property type="entry name" value="RPAP3_C"/>
    <property type="match status" value="1"/>
</dbReference>
<dbReference type="InterPro" id="IPR051966">
    <property type="entry name" value="RPAP3"/>
</dbReference>
<dbReference type="Gene3D" id="1.25.40.10">
    <property type="entry name" value="Tetratricopeptide repeat domain"/>
    <property type="match status" value="1"/>
</dbReference>
<keyword evidence="2" id="KW-0802">TPR repeat</keyword>
<name>A0A0J0XKJ5_9TREE</name>
<feature type="compositionally biased region" description="Low complexity" evidence="5">
    <location>
        <begin position="190"/>
        <end position="205"/>
    </location>
</feature>
<feature type="domain" description="RNA-polymerase II-associated protein 3-like C-terminal" evidence="6">
    <location>
        <begin position="305"/>
        <end position="394"/>
    </location>
</feature>
<dbReference type="PANTHER" id="PTHR46423:SF1">
    <property type="entry name" value="RNA POLYMERASE II-ASSOCIATED PROTEIN 3"/>
    <property type="match status" value="1"/>
</dbReference>
<dbReference type="GO" id="GO:0101031">
    <property type="term" value="C:protein folding chaperone complex"/>
    <property type="evidence" value="ECO:0007669"/>
    <property type="project" value="TreeGrafter"/>
</dbReference>
<protein>
    <recommendedName>
        <fullName evidence="4">RNA polymerase II-associated protein 3</fullName>
    </recommendedName>
</protein>
<accession>A0A0J0XKJ5</accession>
<dbReference type="Proteomes" id="UP000053611">
    <property type="component" value="Unassembled WGS sequence"/>
</dbReference>
<dbReference type="PANTHER" id="PTHR46423">
    <property type="entry name" value="RNA POLYMERASE II-ASSOCIATED PROTEIN 3"/>
    <property type="match status" value="1"/>
</dbReference>
<dbReference type="GeneID" id="28987347"/>
<dbReference type="STRING" id="879819.A0A0J0XKJ5"/>